<name>A0ABC8XT11_9POAL</name>
<keyword evidence="2" id="KW-1185">Reference proteome</keyword>
<dbReference type="EMBL" id="OZ075125">
    <property type="protein sequence ID" value="CAL4930325.1"/>
    <property type="molecule type" value="Genomic_DNA"/>
</dbReference>
<dbReference type="AlphaFoldDB" id="A0ABC8XT11"/>
<accession>A0ABC8XT11</accession>
<protein>
    <submittedName>
        <fullName evidence="1">Uncharacterized protein</fullName>
    </submittedName>
</protein>
<reference evidence="1 2" key="2">
    <citation type="submission" date="2024-10" db="EMBL/GenBank/DDBJ databases">
        <authorList>
            <person name="Ryan C."/>
        </authorList>
    </citation>
    <scope>NUCLEOTIDE SEQUENCE [LARGE SCALE GENOMIC DNA]</scope>
</reference>
<gene>
    <name evidence="1" type="ORF">URODEC1_LOCUS26360</name>
</gene>
<reference evidence="2" key="1">
    <citation type="submission" date="2024-06" db="EMBL/GenBank/DDBJ databases">
        <authorList>
            <person name="Ryan C."/>
        </authorList>
    </citation>
    <scope>NUCLEOTIDE SEQUENCE [LARGE SCALE GENOMIC DNA]</scope>
</reference>
<organism evidence="1 2">
    <name type="scientific">Urochloa decumbens</name>
    <dbReference type="NCBI Taxonomy" id="240449"/>
    <lineage>
        <taxon>Eukaryota</taxon>
        <taxon>Viridiplantae</taxon>
        <taxon>Streptophyta</taxon>
        <taxon>Embryophyta</taxon>
        <taxon>Tracheophyta</taxon>
        <taxon>Spermatophyta</taxon>
        <taxon>Magnoliopsida</taxon>
        <taxon>Liliopsida</taxon>
        <taxon>Poales</taxon>
        <taxon>Poaceae</taxon>
        <taxon>PACMAD clade</taxon>
        <taxon>Panicoideae</taxon>
        <taxon>Panicodae</taxon>
        <taxon>Paniceae</taxon>
        <taxon>Melinidinae</taxon>
        <taxon>Urochloa</taxon>
    </lineage>
</organism>
<dbReference type="Proteomes" id="UP001497457">
    <property type="component" value="Chromosome 15b"/>
</dbReference>
<proteinExistence type="predicted"/>
<evidence type="ECO:0000313" key="1">
    <source>
        <dbReference type="EMBL" id="CAL4930325.1"/>
    </source>
</evidence>
<evidence type="ECO:0000313" key="2">
    <source>
        <dbReference type="Proteomes" id="UP001497457"/>
    </source>
</evidence>
<sequence length="134" mass="15201">MVPSKLRYISETAFKMESVSLTRDVKCYLGLQEGPQSCLVAARFIYNDHPNRWMSTVRVLQCLVGNDITDYRVAIDPTQSLSYILCPDSDVADAFRGHYVSIGYANVVFEQVMDVTVKPFGDDVDQHTRALRFI</sequence>